<feature type="chain" id="PRO_5037820859" description="Cytochrome c" evidence="1">
    <location>
        <begin position="25"/>
        <end position="141"/>
    </location>
</feature>
<name>A0A953SE81_9BACT</name>
<dbReference type="AlphaFoldDB" id="A0A953SE81"/>
<evidence type="ECO:0008006" key="4">
    <source>
        <dbReference type="Google" id="ProtNLM"/>
    </source>
</evidence>
<evidence type="ECO:0000313" key="3">
    <source>
        <dbReference type="Proteomes" id="UP000705867"/>
    </source>
</evidence>
<accession>A0A953SE81</accession>
<evidence type="ECO:0000256" key="1">
    <source>
        <dbReference type="SAM" id="SignalP"/>
    </source>
</evidence>
<feature type="signal peptide" evidence="1">
    <location>
        <begin position="1"/>
        <end position="24"/>
    </location>
</feature>
<reference evidence="2" key="1">
    <citation type="journal article" date="2021" name="bioRxiv">
        <title>Unraveling nitrogen, sulfur and carbon metabolic pathways and microbial community transcriptional responses to substrate deprivation and toxicity stresses in a bioreactor mimicking anoxic brackish coastal sediment conditions.</title>
        <authorList>
            <person name="Martins P.D."/>
            <person name="Echeveste M.J."/>
            <person name="Arshad A."/>
            <person name="Kurth J."/>
            <person name="Ouboter H."/>
            <person name="Jetten M.S.M."/>
            <person name="Welte C.U."/>
        </authorList>
    </citation>
    <scope>NUCLEOTIDE SEQUENCE</scope>
    <source>
        <strain evidence="2">MAG_39</strain>
    </source>
</reference>
<dbReference type="GO" id="GO:0005506">
    <property type="term" value="F:iron ion binding"/>
    <property type="evidence" value="ECO:0007669"/>
    <property type="project" value="InterPro"/>
</dbReference>
<dbReference type="GO" id="GO:0020037">
    <property type="term" value="F:heme binding"/>
    <property type="evidence" value="ECO:0007669"/>
    <property type="project" value="InterPro"/>
</dbReference>
<organism evidence="2 3">
    <name type="scientific">Candidatus Nitrobium versatile</name>
    <dbReference type="NCBI Taxonomy" id="2884831"/>
    <lineage>
        <taxon>Bacteria</taxon>
        <taxon>Pseudomonadati</taxon>
        <taxon>Nitrospirota</taxon>
        <taxon>Nitrospiria</taxon>
        <taxon>Nitrospirales</taxon>
        <taxon>Nitrospiraceae</taxon>
        <taxon>Candidatus Nitrobium</taxon>
    </lineage>
</organism>
<dbReference type="GO" id="GO:0009055">
    <property type="term" value="F:electron transfer activity"/>
    <property type="evidence" value="ECO:0007669"/>
    <property type="project" value="InterPro"/>
</dbReference>
<dbReference type="InterPro" id="IPR010980">
    <property type="entry name" value="Cyt_c/b562"/>
</dbReference>
<dbReference type="EMBL" id="JAIOIV010000127">
    <property type="protein sequence ID" value="MBZ0157767.1"/>
    <property type="molecule type" value="Genomic_DNA"/>
</dbReference>
<evidence type="ECO:0000313" key="2">
    <source>
        <dbReference type="EMBL" id="MBZ0157767.1"/>
    </source>
</evidence>
<proteinExistence type="predicted"/>
<gene>
    <name evidence="2" type="ORF">K8I29_16345</name>
</gene>
<sequence>MKKRWIIVLCITFFGMLLPVPSSAGHDHSGPNPLMEEMLLLDTAFREVVSAVALGDGERVHKALHSMHGTMEKTHKGVHAGSVVIPKNAHRINEFVAMDKEFHQTLEKLAEGAHRNDRKEMLSLTKRLLDGCVQCHQTFRK</sequence>
<keyword evidence="1" id="KW-0732">Signal</keyword>
<comment type="caution">
    <text evidence="2">The sequence shown here is derived from an EMBL/GenBank/DDBJ whole genome shotgun (WGS) entry which is preliminary data.</text>
</comment>
<dbReference type="GO" id="GO:0022900">
    <property type="term" value="P:electron transport chain"/>
    <property type="evidence" value="ECO:0007669"/>
    <property type="project" value="InterPro"/>
</dbReference>
<reference evidence="2" key="2">
    <citation type="submission" date="2021-08" db="EMBL/GenBank/DDBJ databases">
        <authorList>
            <person name="Dalcin Martins P."/>
        </authorList>
    </citation>
    <scope>NUCLEOTIDE SEQUENCE</scope>
    <source>
        <strain evidence="2">MAG_39</strain>
    </source>
</reference>
<dbReference type="SUPFAM" id="SSF47175">
    <property type="entry name" value="Cytochromes"/>
    <property type="match status" value="1"/>
</dbReference>
<dbReference type="Gene3D" id="1.20.120.10">
    <property type="entry name" value="Cytochrome c/b562"/>
    <property type="match status" value="1"/>
</dbReference>
<protein>
    <recommendedName>
        <fullName evidence="4">Cytochrome c</fullName>
    </recommendedName>
</protein>
<dbReference type="Proteomes" id="UP000705867">
    <property type="component" value="Unassembled WGS sequence"/>
</dbReference>